<dbReference type="Gene3D" id="6.10.290.10">
    <property type="match status" value="1"/>
</dbReference>
<dbReference type="eggNOG" id="ENOG5033F3Z">
    <property type="taxonomic scope" value="Bacteria"/>
</dbReference>
<evidence type="ECO:0000313" key="1">
    <source>
        <dbReference type="EMBL" id="CBJ89313.1"/>
    </source>
</evidence>
<dbReference type="RefSeq" id="WP_013183741.1">
    <property type="nucleotide sequence ID" value="NC_014228.1"/>
</dbReference>
<dbReference type="KEGG" id="xne:XNC1_1242"/>
<dbReference type="HOGENOM" id="CLU_166705_0_0_6"/>
<dbReference type="Proteomes" id="UP000008075">
    <property type="component" value="Chromosome"/>
</dbReference>
<organism evidence="1 2">
    <name type="scientific">Xenorhabdus nematophila (strain ATCC 19061 / DSM 3370 / CCUG 14189 / LMG 1036 / NCIMB 9965 / AN6)</name>
    <dbReference type="NCBI Taxonomy" id="406817"/>
    <lineage>
        <taxon>Bacteria</taxon>
        <taxon>Pseudomonadati</taxon>
        <taxon>Pseudomonadota</taxon>
        <taxon>Gammaproteobacteria</taxon>
        <taxon>Enterobacterales</taxon>
        <taxon>Morganellaceae</taxon>
        <taxon>Xenorhabdus</taxon>
    </lineage>
</organism>
<gene>
    <name evidence="1" type="ordered locus">XNC1_1242</name>
</gene>
<proteinExistence type="predicted"/>
<accession>D3V9S5</accession>
<keyword evidence="2" id="KW-1185">Reference proteome</keyword>
<name>D3V9S5_XENNA</name>
<reference evidence="1 2" key="1">
    <citation type="journal article" date="2011" name="PLoS ONE">
        <title>The entomopathogenic bacterial endosymbionts xenorhabdus and photorhabdus: convergent lifestyles from divergent genomes.</title>
        <authorList>
            <person name="Chaston J.M."/>
            <person name="Suen G."/>
            <person name="Tucker S.L."/>
            <person name="Andersen A.W."/>
            <person name="Bhasin A."/>
            <person name="Bode E."/>
            <person name="Bode H.B."/>
            <person name="Brachmann A.O."/>
            <person name="Cowles C.E."/>
            <person name="Cowles K.N."/>
            <person name="Darby C."/>
            <person name="de Leon L."/>
            <person name="Drace K."/>
            <person name="Du Z."/>
            <person name="Givaudan A."/>
            <person name="Herbert Tran E.E."/>
            <person name="Jewell K.A."/>
            <person name="Knack J.J."/>
            <person name="Krasomil-Osterfeld K.C."/>
            <person name="Kukor R."/>
            <person name="Lanois A."/>
            <person name="Latreille P."/>
            <person name="Leimgruber N.K."/>
            <person name="Lipke C.M."/>
            <person name="Liu R."/>
            <person name="Lu X."/>
            <person name="Martens E.C."/>
            <person name="Marri P.R."/>
            <person name="Medigue C."/>
            <person name="Menard M.L."/>
            <person name="Miller N.M."/>
            <person name="Morales-Soto N."/>
            <person name="Norton S."/>
            <person name="Ogier J.C."/>
            <person name="Orchard S.S."/>
            <person name="Park D."/>
            <person name="Park Y."/>
            <person name="Qurollo B.A."/>
            <person name="Sugar D.R."/>
            <person name="Richards G.R."/>
            <person name="Rouy Z."/>
            <person name="Slominski B."/>
            <person name="Slominski K."/>
            <person name="Snyder H."/>
            <person name="Tjaden B.C."/>
            <person name="van der Hoeven R."/>
            <person name="Welch R.D."/>
            <person name="Wheeler C."/>
            <person name="Xiang B."/>
            <person name="Barbazuk B."/>
            <person name="Gaudriault S."/>
            <person name="Goodner B."/>
            <person name="Slater S.C."/>
            <person name="Forst S."/>
            <person name="Goldman B.S."/>
            <person name="Goodrich-Blair H."/>
        </authorList>
    </citation>
    <scope>NUCLEOTIDE SEQUENCE [LARGE SCALE GENOMIC DNA]</scope>
    <source>
        <strain evidence="2">ATCC 19061 / DSM 3370 / CCUG 14189 / LMG 1036 / NCIMB 9965 / AN6</strain>
    </source>
</reference>
<evidence type="ECO:0000313" key="2">
    <source>
        <dbReference type="Proteomes" id="UP000008075"/>
    </source>
</evidence>
<dbReference type="AlphaFoldDB" id="D3V9S5"/>
<dbReference type="GeneID" id="24905300"/>
<protein>
    <submittedName>
        <fullName evidence="1">Uncharacterized protein</fullName>
    </submittedName>
</protein>
<sequence>MIDTLEKLRISLIAISFEEEIKSQMNIDSDLIEDYEDYLVDFANSVELLSKTVSANDQISTQCALTRVRMASLNLVNFYQDVIDDVVLINQQDSWPEIPEGYKLPEYYNCSSDK</sequence>
<dbReference type="EMBL" id="FN667742">
    <property type="protein sequence ID" value="CBJ89313.1"/>
    <property type="molecule type" value="Genomic_DNA"/>
</dbReference>